<sequence>MSGRLIVTLCGALWRKVQLRCIFPYVEGGATYVNEQSPNKTGSRSRRDALTGYRTRDELQRPTSDQLLIVSFNEYKSSHVILVSSIGSHAMGGTIRATLGHATREPRILCELNI</sequence>
<evidence type="ECO:0000313" key="2">
    <source>
        <dbReference type="EMBL" id="RAK74722.1"/>
    </source>
</evidence>
<proteinExistence type="predicted"/>
<feature type="chain" id="PRO_5034921822" evidence="1">
    <location>
        <begin position="20"/>
        <end position="114"/>
    </location>
</feature>
<keyword evidence="3" id="KW-1185">Reference proteome</keyword>
<gene>
    <name evidence="2" type="ORF">BO72DRAFT_192366</name>
</gene>
<evidence type="ECO:0000256" key="1">
    <source>
        <dbReference type="SAM" id="SignalP"/>
    </source>
</evidence>
<dbReference type="Proteomes" id="UP000249789">
    <property type="component" value="Unassembled WGS sequence"/>
</dbReference>
<dbReference type="AlphaFoldDB" id="A0A8G1RIR7"/>
<keyword evidence="1" id="KW-0732">Signal</keyword>
<reference evidence="2 3" key="1">
    <citation type="submission" date="2018-02" db="EMBL/GenBank/DDBJ databases">
        <title>The genomes of Aspergillus section Nigri reveals drivers in fungal speciation.</title>
        <authorList>
            <consortium name="DOE Joint Genome Institute"/>
            <person name="Vesth T.C."/>
            <person name="Nybo J."/>
            <person name="Theobald S."/>
            <person name="Brandl J."/>
            <person name="Frisvad J.C."/>
            <person name="Nielsen K.F."/>
            <person name="Lyhne E.K."/>
            <person name="Kogle M.E."/>
            <person name="Kuo A."/>
            <person name="Riley R."/>
            <person name="Clum A."/>
            <person name="Nolan M."/>
            <person name="Lipzen A."/>
            <person name="Salamov A."/>
            <person name="Henrissat B."/>
            <person name="Wiebenga A."/>
            <person name="De vries R.P."/>
            <person name="Grigoriev I.V."/>
            <person name="Mortensen U.H."/>
            <person name="Andersen M.R."/>
            <person name="Baker S.E."/>
        </authorList>
    </citation>
    <scope>NUCLEOTIDE SEQUENCE [LARGE SCALE GENOMIC DNA]</scope>
    <source>
        <strain evidence="2 3">CBS 313.89</strain>
    </source>
</reference>
<dbReference type="EMBL" id="KZ824665">
    <property type="protein sequence ID" value="RAK74722.1"/>
    <property type="molecule type" value="Genomic_DNA"/>
</dbReference>
<protein>
    <submittedName>
        <fullName evidence="2">Uncharacterized protein</fullName>
    </submittedName>
</protein>
<name>A0A8G1RIR7_9EURO</name>
<dbReference type="VEuPathDB" id="FungiDB:BO72DRAFT_192366"/>
<organism evidence="2 3">
    <name type="scientific">Aspergillus fijiensis CBS 313.89</name>
    <dbReference type="NCBI Taxonomy" id="1448319"/>
    <lineage>
        <taxon>Eukaryota</taxon>
        <taxon>Fungi</taxon>
        <taxon>Dikarya</taxon>
        <taxon>Ascomycota</taxon>
        <taxon>Pezizomycotina</taxon>
        <taxon>Eurotiomycetes</taxon>
        <taxon>Eurotiomycetidae</taxon>
        <taxon>Eurotiales</taxon>
        <taxon>Aspergillaceae</taxon>
        <taxon>Aspergillus</taxon>
    </lineage>
</organism>
<accession>A0A8G1RIR7</accession>
<dbReference type="GeneID" id="63856875"/>
<feature type="signal peptide" evidence="1">
    <location>
        <begin position="1"/>
        <end position="19"/>
    </location>
</feature>
<dbReference type="RefSeq" id="XP_040798732.1">
    <property type="nucleotide sequence ID" value="XM_040939542.1"/>
</dbReference>
<evidence type="ECO:0000313" key="3">
    <source>
        <dbReference type="Proteomes" id="UP000249789"/>
    </source>
</evidence>